<feature type="domain" description="F5/8 type C" evidence="8">
    <location>
        <begin position="964"/>
        <end position="1117"/>
    </location>
</feature>
<evidence type="ECO:0000256" key="6">
    <source>
        <dbReference type="PROSITE-ProRule" id="PRU00124"/>
    </source>
</evidence>
<feature type="region of interest" description="Disordered" evidence="7">
    <location>
        <begin position="438"/>
        <end position="457"/>
    </location>
</feature>
<feature type="region of interest" description="Disordered" evidence="7">
    <location>
        <begin position="1846"/>
        <end position="1926"/>
    </location>
</feature>
<evidence type="ECO:0000313" key="11">
    <source>
        <dbReference type="Proteomes" id="UP000245119"/>
    </source>
</evidence>
<feature type="domain" description="F5/8 type C" evidence="8">
    <location>
        <begin position="1166"/>
        <end position="1314"/>
    </location>
</feature>
<comment type="subcellular location">
    <subcellularLocation>
        <location evidence="1">Secreted</location>
        <location evidence="1">Extracellular space</location>
    </subcellularLocation>
</comment>
<dbReference type="InterPro" id="IPR036055">
    <property type="entry name" value="LDL_receptor-like_sf"/>
</dbReference>
<feature type="compositionally biased region" description="Low complexity" evidence="7">
    <location>
        <begin position="1771"/>
        <end position="1831"/>
    </location>
</feature>
<keyword evidence="2" id="KW-0964">Secreted</keyword>
<dbReference type="Pfam" id="PF13330">
    <property type="entry name" value="Mucin2_WxxW"/>
    <property type="match status" value="13"/>
</dbReference>
<dbReference type="PROSITE" id="PS50068">
    <property type="entry name" value="LDLRA_2"/>
    <property type="match status" value="1"/>
</dbReference>
<dbReference type="GO" id="GO:0005576">
    <property type="term" value="C:extracellular region"/>
    <property type="evidence" value="ECO:0007669"/>
    <property type="project" value="UniProtKB-SubCell"/>
</dbReference>
<feature type="region of interest" description="Disordered" evidence="7">
    <location>
        <begin position="494"/>
        <end position="533"/>
    </location>
</feature>
<feature type="region of interest" description="Disordered" evidence="7">
    <location>
        <begin position="1546"/>
        <end position="1575"/>
    </location>
</feature>
<feature type="domain" description="F5/8 type C" evidence="8">
    <location>
        <begin position="3414"/>
        <end position="3558"/>
    </location>
</feature>
<feature type="region of interest" description="Disordered" evidence="7">
    <location>
        <begin position="1943"/>
        <end position="1976"/>
    </location>
</feature>
<feature type="disulfide bond" evidence="6">
    <location>
        <begin position="3816"/>
        <end position="3834"/>
    </location>
</feature>
<feature type="compositionally biased region" description="Polar residues" evidence="7">
    <location>
        <begin position="1892"/>
        <end position="1902"/>
    </location>
</feature>
<feature type="region of interest" description="Disordered" evidence="7">
    <location>
        <begin position="1331"/>
        <end position="1352"/>
    </location>
</feature>
<dbReference type="Gene3D" id="2.60.120.260">
    <property type="entry name" value="Galactose-binding domain-like"/>
    <property type="match status" value="7"/>
</dbReference>
<feature type="compositionally biased region" description="Polar residues" evidence="7">
    <location>
        <begin position="903"/>
        <end position="941"/>
    </location>
</feature>
<name>A0A2T7P9M1_POMCA</name>
<feature type="compositionally biased region" description="Low complexity" evidence="7">
    <location>
        <begin position="1858"/>
        <end position="1881"/>
    </location>
</feature>
<comment type="caution">
    <text evidence="6">Lacks conserved residue(s) required for the propagation of feature annotation.</text>
</comment>
<dbReference type="Gene3D" id="4.10.400.10">
    <property type="entry name" value="Low-density Lipoprotein Receptor"/>
    <property type="match status" value="1"/>
</dbReference>
<sequence>MMLDQNQQLTSTFQTPPGLPNYGTCQVTGWTAWTNSGPPNAAGDLESLVDLRNSHRICDERFTRSIQCRRVNSSANSDVTEKVGVVCNTKAGFACLNSIQPPGSTCEDYEIRVFCDCSEILCRSDLIMNASQEAVLRLTASSQLDADHNASNAGMDSLTSWTPAPDDSNPWLQVDLGYPRVLSGINTKGGATSWVTSYSLEISSDCTTFRYLMDSDRKTEIFEGNTDSTTVVSHMFLRSEWNVRCVRVHPLKFSTAPSLRLTLLGCPETFETLPPDFFPSLPPLIPVTSTESGQTPSVTEGTPSTTPGSVIVTMPYSCTQGWTRYFSLDTPQVSHNYETSGPGDYEVLSELRQYYSFCARPSAVKCRTVGTEIQAHVYSPQVTCDLDRGLVCVNALAPGGQCVDFEISFYCDCGEGTTVALVTGQEVSGGVTSGATVATRPTVSPTPIPTVSPTLSSAGTEMVTGQTVQFTGTSRVSLEPPSTEVVTGHTLQFTGTGRLSPESPSTTGEYPTMSPTPFPTPTPLPQSTQNEEVSGHTMQFTGFGKISTIVTEISTFTGFGTLGGSQVTEMTSETMPGMVTGSQPTQSSQPATGVTYTASPTPTGQPFSPVPYCMWSDWMNFDHRTTSSSGDLETLGNLRMAHAFCEHPVEIECRVSDVGASEKRGLRYNLAGQLGVTCDLNRGLTCLDADQVNGEKCLDYEVRVYCVDGCASSSAVPAGHNLTTSFQGSEVPSSTTGQPSSTASLIQNSNQTTSFFSTSSQSPPFPTCIPGWTPWLNTDSPSTGGGDVEIPASIPGYPATCRRVAVADCRVAGTERSYKSTGQAVTCDNNGLQCANDDRQVCVDYEVRFYCLCEPETSSASSSATVGMFSEGSTPSTSVASNTQPTPTSSQLTSGRTTEGFASLSSSVTNTQSPSTASTVRPPQGRNLTGSEIPNLSTTTNPLISSTSVVISTESGYTTTTKVCNELLGISDPNIIPKDQLTASTSKDFTTEADQGRLDNQPDGTREGSWVPRYQDQDQWIQVDLKRVELVTGVVIQGHPTSPYWVTVYSVSTSLDGINFTPYVQQGHNTTTYFTGSFDQNTKSQAHFDREVPARYVRLTPQAWNSVIAVRFDVLSCTGATTLSSVTTARMGQESSTKGEYSSLGGITSGAQSTQEPVTRPETPICSVPMGVDNPVRVSDSQLTASSTSGPNTRAYDGRLFNEHGAWVPQLSNENQWLQVDLGQSVPITGVLTQGSPDSGRWVTEYLLRYSNDSLVFFTYANPDNSPFLVTANSDSKQVANVTLWPPVTARYWRLVPTKWSSEGIGLRFNLVGCLSQQSVTTTTGYTSTSLNVETSTGTARTSPEGSTSVRPELTSTMKTSLYTVSSSTTTTVSTSNATVCLIPMNLASRYVVQPEQLTSSSNLDPDHTAPNARLYRSDPSGRSGGWAPRNESSPWIQVDFLTLKLISGIVTQGSPDLDRWVTSYIVTLSSDGVTFTPYSHNSSDGIPTTFVGNNDSTTPVRNLFNRDVMARYVRLQPVGRSQRGFALRFEVLGCHPDAPRIPFFTTTPSTSGTGITSTTEKGANETSSSSYQSTSPATIQVCDLPMGVENPEVIRDYQLRASSCVDPEHCANRSRLYMLQDGPLGGGWQPSITDTDSWIDVDFLAPYPVAGVITQGSAESPSWVTSYEVYTSTDGINFYPVTLSTTEDKKPYRFSGNSDQFTPVQNSFPKIAARFVRIRPVEFHGSVSLRFGVIGCQYPSSSPQLTTPQYPPGYTGGFPVTESKPTGELTSGSTITMTGSTPTSTIRSFSSETSTSPSQPSSSGLTTGNAQSSASTGFQGTGSSQTTSSVTQVQYITGELVTKFGESMPPGELSTASTKSFTGFGTESTSSPVSFGSPSPQTVSGVYPVTGESTMTSTARTTGEMKTGPTNTSPGTGAESSSTAAETQTVVYITGQRVTNAGWNSPQGELSTESTTSFTGVGIQSTPQPTMSSSGTPGMSLVTGYFETMSGVGNATGAMATGSTVTFTGYSAESTMTTSPTPVSFSTLSVTGFSKPACMYWSPWFSGNTPDALGEIESYKDMAKMMSVCQQEQVKDIQCRTVDSKMSVNGSEIGVSCDLPTLTLTCSNTNCLDHEIRVFCDECSVPTSVSTFTTPPTQSCVNRWSVWVNRDTDPTDGDQDSLSPQELDLFCPLGRISQVECSTADSSVTQSNVTQLAVSCNVATGVTCDSRLNTVMACLDFKIRYLCECPGSSTAPPIVGSSPSASVSPCTRGGWSAWVNRDSPQTGDGDREYLTTQELSDLCPGGIINQVDCETSSGVAYYMAKQVVDCSVQNGFTCLHRLNTANNCSDFQIRYYCQCTEYSLGTTEKVATPFNMGSTYTTMPLEQSSISSSSESSSFSNIVSTTTTTSFATSKPLTSGETSGTTTSHPMSSTTTQSGASKSTVQEESTLPSTESHVTSGSTLSWLSSSSQTTISASSSLASLASSPAFSSTELSSRSTELPPQTSATVITRCSRSGWMQWVNKDIPETGGGDYEFLSQDELSNLCLGGNVTAIECYAGDTPASSTGEVNECTLEKGLICENNANTPAHPCSDYKVRYFCNCGPTGTVSMPATTTTTYNTPTTSQRIHLQCTWSPWLNADKPNSEPSDPGDLETIDLLKTVYGLCPDIAAAECRVAGSSTPATGVTCDANNGLRCYNKDQPGGVCYDYEIRVLCWSPECQGSSEPAIISSTPGMTTYSSEQTSTVPCQAGYEWSACAFTCDQVCDFLARTSGACDGSSPDRCVAGCRPQDKKDVCPAGQRLRDFNTCVPSEMCTCLHPNGSVAQAFDTWQHPADNCTLCSCFNGAVRCLYDAFCTQATQTTGVSGEATTSSASPVTMTTPVQQTCGWSAWLNENSPLSGVGDVETVARAIAILGTCSAPLSVECRSQERTQGGRPRTENHVQCDLRPDLLQHRQQRKCRDYEMRVFCPCPTETSALPLTYCNASWSQWINNDSPDVDGVDRERMTEAELKSFCPNGYVTDVRCQTIEGLPSYTAGDVMTCTVQDGAVCKSEDNYPIDCHDYMVQYYCNCTGVSTGRPPQNDHGPTTPRSTNISLSQVACGWTDWMSSNMPASQGEQETIPDLRLHFQFCPTDDITALECRDKSTQRVVTSDPGVVCDLRYSGLICRQELLQSKKCPDYEVRFLCEPKDKNCSSQVTVATTAKVSTSAASLGTNYVTATPTTPSEVSPVKVCQDPMKDQTMLSVSKSQLTASSSLSTYTGPERSILDMQHQGPYTGGWIPGVGDSSPWIRVDFQEPIEVTGVATQGREDSPMWVTSYRLLYSLDGNLYYYYADVPGTPKIFSANSDSTTTVRQILRPTTAKSVLIEPVTWEDRPALRFSIFGCRAQQPTSVPYPSNSSSPTPPEEVTPSSGYPMNYTTPARQTFPPGEPLTVCLEEMGLRNGQIRDDMVSATSSRDPAHAPSRARLSGDGSWMPDRNDKDQYIKVDLTEPRYVTGVTTQGRPDALLYVTSFRFLYSTDGVTWNVYRESGAEKVFAANSDSLTPVTHIFKQPIRARYVEINPLTWEGGIALRFEIHGCFEPYVTERPPVPSNNSELYVTGVSMVTVQTPFTTIPDTCMVWYPWVDTWRPSFARPDDRETLPDVIAASGACKQPLSIQCRTAGPDHTPAQDSGQRVRCTLWEGLTCQGAEQDLALCFNYEVRVACLRDTDECTSGMSATPTAPATAQTTVIPVPRTLVPCYIGMDSSSCPSSCGVGLFCNGRACVPRSECPCDVDGRKVILARSLIHNDKCQTCQCLNGGLLCLSKTCSPCSKGVARLNASSCDCQCVTCSQTEFQCGGGECLPAELRCNGVIDCLDDELNCSEYLHIIVVLRYEKGTVTSQRNTRREDFLEANEVTPSEYKILGTNLHSTDQNYGCPYSPCADINRCTFPSLYTIPYSKGTHPYPLANSTNPVLPDNPAVARASHNDVANPEGTHHHLVAHAASNILPHTTLPNHDRVPYSTPDNVSTTILKRGQLYWEQIQHTQGVYTRDHREQQSQQSFPQQHPDIQRGGQIVEIAEDCNCTRKACLATPATPTPTPQQAVCTYRSEEHANVSVYSANSVWSDGPCRTCRCLARGDGMTEASCRVHVCSDCKPGEEPVSHEGECCPECRLLGCVVDNATYANGEAIPSQKACYNRTCTLDTKRGLPVIQETHVECKPLSDLPICADNVKNGSYTEDGCCLTCIPQTMLPYTPATCRPCSPREKFSRVNDSVDYFRVTNYYGVPCTNKEPVLDIRECAGYCETGSTHYPSLQAPALAASPPRRPHAPST</sequence>
<dbReference type="EMBL" id="PZQS01000005">
    <property type="protein sequence ID" value="PVD30117.1"/>
    <property type="molecule type" value="Genomic_DNA"/>
</dbReference>
<evidence type="ECO:0000313" key="10">
    <source>
        <dbReference type="EMBL" id="PVD30117.1"/>
    </source>
</evidence>
<dbReference type="InterPro" id="IPR025155">
    <property type="entry name" value="WxxW_domain"/>
</dbReference>
<comment type="caution">
    <text evidence="10">The sequence shown here is derived from an EMBL/GenBank/DDBJ whole genome shotgun (WGS) entry which is preliminary data.</text>
</comment>
<evidence type="ECO:0000256" key="1">
    <source>
        <dbReference type="ARBA" id="ARBA00004239"/>
    </source>
</evidence>
<keyword evidence="3" id="KW-0732">Signal</keyword>
<dbReference type="SUPFAM" id="SSF57424">
    <property type="entry name" value="LDL receptor-like module"/>
    <property type="match status" value="1"/>
</dbReference>
<dbReference type="InterPro" id="IPR001007">
    <property type="entry name" value="VWF_dom"/>
</dbReference>
<evidence type="ECO:0000259" key="8">
    <source>
        <dbReference type="PROSITE" id="PS50022"/>
    </source>
</evidence>
<dbReference type="InterPro" id="IPR002172">
    <property type="entry name" value="LDrepeatLR_classA_rpt"/>
</dbReference>
<dbReference type="PROSITE" id="PS01286">
    <property type="entry name" value="FA58C_2"/>
    <property type="match status" value="3"/>
</dbReference>
<evidence type="ECO:0000256" key="3">
    <source>
        <dbReference type="ARBA" id="ARBA00022729"/>
    </source>
</evidence>
<evidence type="ECO:0000256" key="4">
    <source>
        <dbReference type="ARBA" id="ARBA00023157"/>
    </source>
</evidence>
<proteinExistence type="predicted"/>
<dbReference type="PROSITE" id="PS50022">
    <property type="entry name" value="FA58C_3"/>
    <property type="match status" value="7"/>
</dbReference>
<feature type="region of interest" description="Disordered" evidence="7">
    <location>
        <begin position="1398"/>
        <end position="1429"/>
    </location>
</feature>
<feature type="compositionally biased region" description="Low complexity" evidence="7">
    <location>
        <begin position="3370"/>
        <end position="3380"/>
    </location>
</feature>
<feature type="region of interest" description="Disordered" evidence="7">
    <location>
        <begin position="3370"/>
        <end position="3393"/>
    </location>
</feature>
<reference evidence="10 11" key="1">
    <citation type="submission" date="2018-04" db="EMBL/GenBank/DDBJ databases">
        <title>The genome of golden apple snail Pomacea canaliculata provides insight into stress tolerance and invasive adaptation.</title>
        <authorList>
            <person name="Liu C."/>
            <person name="Liu B."/>
            <person name="Ren Y."/>
            <person name="Zhang Y."/>
            <person name="Wang H."/>
            <person name="Li S."/>
            <person name="Jiang F."/>
            <person name="Yin L."/>
            <person name="Zhang G."/>
            <person name="Qian W."/>
            <person name="Fan W."/>
        </authorList>
    </citation>
    <scope>NUCLEOTIDE SEQUENCE [LARGE SCALE GENOMIC DNA]</scope>
    <source>
        <strain evidence="10">SZHN2017</strain>
        <tissue evidence="10">Muscle</tissue>
    </source>
</reference>
<dbReference type="CDD" id="cd19941">
    <property type="entry name" value="TIL"/>
    <property type="match status" value="1"/>
</dbReference>
<dbReference type="FunFam" id="2.60.120.260:FF:000016">
    <property type="entry name" value="Contactin-associated protein-like 4 isoform 1"/>
    <property type="match status" value="2"/>
</dbReference>
<gene>
    <name evidence="10" type="ORF">C0Q70_09379</name>
</gene>
<feature type="compositionally biased region" description="Polar residues" evidence="7">
    <location>
        <begin position="871"/>
        <end position="880"/>
    </location>
</feature>
<keyword evidence="5" id="KW-0325">Glycoprotein</keyword>
<dbReference type="CDD" id="cd00112">
    <property type="entry name" value="LDLa"/>
    <property type="match status" value="1"/>
</dbReference>
<feature type="compositionally biased region" description="Low complexity" evidence="7">
    <location>
        <begin position="2391"/>
        <end position="2419"/>
    </location>
</feature>
<dbReference type="PANTHER" id="PTHR24543">
    <property type="entry name" value="MULTICOPPER OXIDASE-RELATED"/>
    <property type="match status" value="1"/>
</dbReference>
<feature type="domain" description="F5/8 type C" evidence="8">
    <location>
        <begin position="122"/>
        <end position="266"/>
    </location>
</feature>
<dbReference type="InterPro" id="IPR008979">
    <property type="entry name" value="Galactose-bd-like_sf"/>
</dbReference>
<dbReference type="PROSITE" id="PS50184">
    <property type="entry name" value="VWFC_2"/>
    <property type="match status" value="1"/>
</dbReference>
<feature type="domain" description="VWFC" evidence="9">
    <location>
        <begin position="4062"/>
        <end position="4131"/>
    </location>
</feature>
<dbReference type="Pfam" id="PF00057">
    <property type="entry name" value="Ldl_recept_a"/>
    <property type="match status" value="1"/>
</dbReference>
<dbReference type="InterPro" id="IPR000421">
    <property type="entry name" value="FA58C"/>
</dbReference>
<keyword evidence="11" id="KW-1185">Reference proteome</keyword>
<feature type="compositionally biased region" description="Polar residues" evidence="7">
    <location>
        <begin position="2420"/>
        <end position="2439"/>
    </location>
</feature>
<dbReference type="Proteomes" id="UP000245119">
    <property type="component" value="Linkage Group LG5"/>
</dbReference>
<feature type="region of interest" description="Disordered" evidence="7">
    <location>
        <begin position="986"/>
        <end position="1010"/>
    </location>
</feature>
<feature type="region of interest" description="Disordered" evidence="7">
    <location>
        <begin position="578"/>
        <end position="601"/>
    </location>
</feature>
<feature type="compositionally biased region" description="Low complexity" evidence="7">
    <location>
        <begin position="1546"/>
        <end position="1560"/>
    </location>
</feature>
<keyword evidence="4 6" id="KW-1015">Disulfide bond</keyword>
<feature type="compositionally biased region" description="Polar residues" evidence="7">
    <location>
        <begin position="1909"/>
        <end position="1926"/>
    </location>
</feature>
<dbReference type="Pfam" id="PF00754">
    <property type="entry name" value="F5_F8_type_C"/>
    <property type="match status" value="7"/>
</dbReference>
<feature type="compositionally biased region" description="Low complexity" evidence="7">
    <location>
        <begin position="881"/>
        <end position="894"/>
    </location>
</feature>
<feature type="region of interest" description="Disordered" evidence="7">
    <location>
        <begin position="2391"/>
        <end position="2445"/>
    </location>
</feature>
<evidence type="ECO:0000256" key="5">
    <source>
        <dbReference type="ARBA" id="ARBA00023180"/>
    </source>
</evidence>
<feature type="disulfide bond" evidence="6">
    <location>
        <begin position="3809"/>
        <end position="3821"/>
    </location>
</feature>
<protein>
    <submittedName>
        <fullName evidence="10">Uncharacterized protein</fullName>
    </submittedName>
</protein>
<feature type="domain" description="F5/8 type C" evidence="8">
    <location>
        <begin position="3213"/>
        <end position="3364"/>
    </location>
</feature>
<feature type="region of interest" description="Disordered" evidence="7">
    <location>
        <begin position="1744"/>
        <end position="1831"/>
    </location>
</feature>
<dbReference type="SUPFAM" id="SSF49785">
    <property type="entry name" value="Galactose-binding domain-like"/>
    <property type="match status" value="7"/>
</dbReference>
<dbReference type="SMART" id="SM00231">
    <property type="entry name" value="FA58C"/>
    <property type="match status" value="7"/>
</dbReference>
<evidence type="ECO:0000259" key="9">
    <source>
        <dbReference type="PROSITE" id="PS50184"/>
    </source>
</evidence>
<feature type="compositionally biased region" description="Pro residues" evidence="7">
    <location>
        <begin position="514"/>
        <end position="524"/>
    </location>
</feature>
<evidence type="ECO:0000256" key="7">
    <source>
        <dbReference type="SAM" id="MobiDB-lite"/>
    </source>
</evidence>
<feature type="domain" description="F5/8 type C" evidence="8">
    <location>
        <begin position="1583"/>
        <end position="1737"/>
    </location>
</feature>
<dbReference type="CDD" id="cd00057">
    <property type="entry name" value="FA58C"/>
    <property type="match status" value="7"/>
</dbReference>
<evidence type="ECO:0000256" key="2">
    <source>
        <dbReference type="ARBA" id="ARBA00022525"/>
    </source>
</evidence>
<dbReference type="PROSITE" id="PS01285">
    <property type="entry name" value="FA58C_1"/>
    <property type="match status" value="7"/>
</dbReference>
<organism evidence="10 11">
    <name type="scientific">Pomacea canaliculata</name>
    <name type="common">Golden apple snail</name>
    <dbReference type="NCBI Taxonomy" id="400727"/>
    <lineage>
        <taxon>Eukaryota</taxon>
        <taxon>Metazoa</taxon>
        <taxon>Spiralia</taxon>
        <taxon>Lophotrochozoa</taxon>
        <taxon>Mollusca</taxon>
        <taxon>Gastropoda</taxon>
        <taxon>Caenogastropoda</taxon>
        <taxon>Architaenioglossa</taxon>
        <taxon>Ampullarioidea</taxon>
        <taxon>Ampullariidae</taxon>
        <taxon>Pomacea</taxon>
    </lineage>
</organism>
<feature type="domain" description="F5/8 type C" evidence="8">
    <location>
        <begin position="1381"/>
        <end position="1535"/>
    </location>
</feature>
<feature type="compositionally biased region" description="Polar residues" evidence="7">
    <location>
        <begin position="1131"/>
        <end position="1157"/>
    </location>
</feature>
<dbReference type="SMART" id="SM00192">
    <property type="entry name" value="LDLa"/>
    <property type="match status" value="1"/>
</dbReference>
<dbReference type="SMART" id="SM00214">
    <property type="entry name" value="VWC"/>
    <property type="match status" value="1"/>
</dbReference>
<feature type="region of interest" description="Disordered" evidence="7">
    <location>
        <begin position="1131"/>
        <end position="1160"/>
    </location>
</feature>
<feature type="region of interest" description="Disordered" evidence="7">
    <location>
        <begin position="860"/>
        <end position="941"/>
    </location>
</feature>
<accession>A0A2T7P9M1</accession>
<feature type="compositionally biased region" description="Polar residues" evidence="7">
    <location>
        <begin position="494"/>
        <end position="509"/>
    </location>
</feature>
<dbReference type="STRING" id="400727.A0A2T7P9M1"/>
<feature type="region of interest" description="Disordered" evidence="7">
    <location>
        <begin position="3430"/>
        <end position="3458"/>
    </location>
</feature>